<evidence type="ECO:0000256" key="1">
    <source>
        <dbReference type="SAM" id="MobiDB-lite"/>
    </source>
</evidence>
<dbReference type="EMBL" id="PQFF01000281">
    <property type="protein sequence ID" value="RHZ66455.1"/>
    <property type="molecule type" value="Genomic_DNA"/>
</dbReference>
<dbReference type="Proteomes" id="UP000266861">
    <property type="component" value="Unassembled WGS sequence"/>
</dbReference>
<dbReference type="OrthoDB" id="2442771at2759"/>
<proteinExistence type="predicted"/>
<gene>
    <name evidence="2" type="ORF">Glove_307g46</name>
</gene>
<sequence>MNEKIEIQNITILWEIGWISGIALQNIIPSRRVEISDLDNASNVANETQEVETLLLRNSAISPEINPGHNNSSNLSSNLTNITRSNISLPCNESDISMQDVGGSQPLSYMESINEEER</sequence>
<organism evidence="2 3">
    <name type="scientific">Diversispora epigaea</name>
    <dbReference type="NCBI Taxonomy" id="1348612"/>
    <lineage>
        <taxon>Eukaryota</taxon>
        <taxon>Fungi</taxon>
        <taxon>Fungi incertae sedis</taxon>
        <taxon>Mucoromycota</taxon>
        <taxon>Glomeromycotina</taxon>
        <taxon>Glomeromycetes</taxon>
        <taxon>Diversisporales</taxon>
        <taxon>Diversisporaceae</taxon>
        <taxon>Diversispora</taxon>
    </lineage>
</organism>
<dbReference type="AlphaFoldDB" id="A0A397HTE1"/>
<reference evidence="2 3" key="1">
    <citation type="submission" date="2018-08" db="EMBL/GenBank/DDBJ databases">
        <title>Genome and evolution of the arbuscular mycorrhizal fungus Diversispora epigaea (formerly Glomus versiforme) and its bacterial endosymbionts.</title>
        <authorList>
            <person name="Sun X."/>
            <person name="Fei Z."/>
            <person name="Harrison M."/>
        </authorList>
    </citation>
    <scope>NUCLEOTIDE SEQUENCE [LARGE SCALE GENOMIC DNA]</scope>
    <source>
        <strain evidence="2 3">IT104</strain>
    </source>
</reference>
<accession>A0A397HTE1</accession>
<keyword evidence="3" id="KW-1185">Reference proteome</keyword>
<evidence type="ECO:0000313" key="2">
    <source>
        <dbReference type="EMBL" id="RHZ66455.1"/>
    </source>
</evidence>
<feature type="region of interest" description="Disordered" evidence="1">
    <location>
        <begin position="93"/>
        <end position="118"/>
    </location>
</feature>
<evidence type="ECO:0000313" key="3">
    <source>
        <dbReference type="Proteomes" id="UP000266861"/>
    </source>
</evidence>
<protein>
    <submittedName>
        <fullName evidence="2">Uncharacterized protein</fullName>
    </submittedName>
</protein>
<name>A0A397HTE1_9GLOM</name>
<comment type="caution">
    <text evidence="2">The sequence shown here is derived from an EMBL/GenBank/DDBJ whole genome shotgun (WGS) entry which is preliminary data.</text>
</comment>